<evidence type="ECO:0000313" key="2">
    <source>
        <dbReference type="Proteomes" id="UP001196413"/>
    </source>
</evidence>
<comment type="caution">
    <text evidence="1">The sequence shown here is derived from an EMBL/GenBank/DDBJ whole genome shotgun (WGS) entry which is preliminary data.</text>
</comment>
<gene>
    <name evidence="1" type="ORF">KIN20_029981</name>
</gene>
<evidence type="ECO:0000313" key="1">
    <source>
        <dbReference type="EMBL" id="KAJ1368722.1"/>
    </source>
</evidence>
<proteinExistence type="predicted"/>
<dbReference type="EMBL" id="JAHQIW010006279">
    <property type="protein sequence ID" value="KAJ1368722.1"/>
    <property type="molecule type" value="Genomic_DNA"/>
</dbReference>
<protein>
    <submittedName>
        <fullName evidence="1">Uncharacterized protein</fullName>
    </submittedName>
</protein>
<sequence>MTHFSGIDQPRELCGVIGCRPKVHRAAIGWSSRTPPLLIVLRSEDVCVNWLQAESSSSSYCLAITDSAIANEYLDQN</sequence>
<organism evidence="1 2">
    <name type="scientific">Parelaphostrongylus tenuis</name>
    <name type="common">Meningeal worm</name>
    <dbReference type="NCBI Taxonomy" id="148309"/>
    <lineage>
        <taxon>Eukaryota</taxon>
        <taxon>Metazoa</taxon>
        <taxon>Ecdysozoa</taxon>
        <taxon>Nematoda</taxon>
        <taxon>Chromadorea</taxon>
        <taxon>Rhabditida</taxon>
        <taxon>Rhabditina</taxon>
        <taxon>Rhabditomorpha</taxon>
        <taxon>Strongyloidea</taxon>
        <taxon>Metastrongylidae</taxon>
        <taxon>Parelaphostrongylus</taxon>
    </lineage>
</organism>
<dbReference type="Proteomes" id="UP001196413">
    <property type="component" value="Unassembled WGS sequence"/>
</dbReference>
<accession>A0AAD5WG00</accession>
<keyword evidence="2" id="KW-1185">Reference proteome</keyword>
<name>A0AAD5WG00_PARTN</name>
<dbReference type="AlphaFoldDB" id="A0AAD5WG00"/>
<reference evidence="1" key="1">
    <citation type="submission" date="2021-06" db="EMBL/GenBank/DDBJ databases">
        <title>Parelaphostrongylus tenuis whole genome reference sequence.</title>
        <authorList>
            <person name="Garwood T.J."/>
            <person name="Larsen P.A."/>
            <person name="Fountain-Jones N.M."/>
            <person name="Garbe J.R."/>
            <person name="Macchietto M.G."/>
            <person name="Kania S.A."/>
            <person name="Gerhold R.W."/>
            <person name="Richards J.E."/>
            <person name="Wolf T.M."/>
        </authorList>
    </citation>
    <scope>NUCLEOTIDE SEQUENCE</scope>
    <source>
        <strain evidence="1">MNPRO001-30</strain>
        <tissue evidence="1">Meninges</tissue>
    </source>
</reference>